<protein>
    <submittedName>
        <fullName evidence="1">LysR family transcriptional regulator</fullName>
    </submittedName>
</protein>
<dbReference type="Proteomes" id="UP000306319">
    <property type="component" value="Unassembled WGS sequence"/>
</dbReference>
<proteinExistence type="predicted"/>
<dbReference type="EMBL" id="SRYB01000010">
    <property type="protein sequence ID" value="TGY78854.1"/>
    <property type="molecule type" value="Genomic_DNA"/>
</dbReference>
<sequence>MELRQLRYFVKVAETLNFSEAARSLFITQSTLSQQIRQLEDSLDTQLLNRTSHSVALTEAGEELLPYARRTLLDAELCEQRIRDLDKGLCGTLNIGVTYSFSPILTESLLTFMKEFPKVKLNILYKPMSELMELLVSRDLDFVLAFKPNEPIPGVESHYLFQNFLAVIVPDSHPLAAEKGVTIDMLRRYDIALPSRGLQARNALERMAGERMAELNVKIELNEVNILLKLLRQAKLVSVLAEATVMNESGITAIPLLGERCEMDGCVHVLNDSYRKRSMQEFIKILSNSIAVRARQNAWL</sequence>
<reference evidence="1" key="1">
    <citation type="submission" date="2019-04" db="EMBL/GenBank/DDBJ databases">
        <title>Microbes associate with the intestines of laboratory mice.</title>
        <authorList>
            <person name="Navarre W."/>
            <person name="Wong E."/>
            <person name="Huang K."/>
            <person name="Tropini C."/>
            <person name="Ng K."/>
            <person name="Yu B."/>
        </authorList>
    </citation>
    <scope>NUCLEOTIDE SEQUENCE</scope>
    <source>
        <strain evidence="1">NM04_E33</strain>
    </source>
</reference>
<name>A0AC61RL44_9BACT</name>
<evidence type="ECO:0000313" key="2">
    <source>
        <dbReference type="Proteomes" id="UP000306319"/>
    </source>
</evidence>
<accession>A0AC61RL44</accession>
<organism evidence="1 2">
    <name type="scientific">Lepagella muris</name>
    <dbReference type="NCBI Taxonomy" id="3032870"/>
    <lineage>
        <taxon>Bacteria</taxon>
        <taxon>Pseudomonadati</taxon>
        <taxon>Bacteroidota</taxon>
        <taxon>Bacteroidia</taxon>
        <taxon>Bacteroidales</taxon>
        <taxon>Muribaculaceae</taxon>
        <taxon>Lepagella</taxon>
    </lineage>
</organism>
<gene>
    <name evidence="1" type="ORF">E5331_08610</name>
</gene>
<keyword evidence="2" id="KW-1185">Reference proteome</keyword>
<comment type="caution">
    <text evidence="1">The sequence shown here is derived from an EMBL/GenBank/DDBJ whole genome shotgun (WGS) entry which is preliminary data.</text>
</comment>
<evidence type="ECO:0000313" key="1">
    <source>
        <dbReference type="EMBL" id="TGY78854.1"/>
    </source>
</evidence>